<dbReference type="Proteomes" id="UP000027222">
    <property type="component" value="Unassembled WGS sequence"/>
</dbReference>
<proteinExistence type="predicted"/>
<dbReference type="STRING" id="685588.A0A067SR98"/>
<dbReference type="AlphaFoldDB" id="A0A067SR98"/>
<dbReference type="HOGENOM" id="CLU_027732_2_0_1"/>
<dbReference type="OrthoDB" id="3171948at2759"/>
<protein>
    <recommendedName>
        <fullName evidence="3">F-box domain-containing protein</fullName>
    </recommendedName>
</protein>
<keyword evidence="2" id="KW-1185">Reference proteome</keyword>
<gene>
    <name evidence="1" type="ORF">GALMADRAFT_252682</name>
</gene>
<dbReference type="EMBL" id="KL142388">
    <property type="protein sequence ID" value="KDR72547.1"/>
    <property type="molecule type" value="Genomic_DNA"/>
</dbReference>
<reference evidence="2" key="1">
    <citation type="journal article" date="2014" name="Proc. Natl. Acad. Sci. U.S.A.">
        <title>Extensive sampling of basidiomycete genomes demonstrates inadequacy of the white-rot/brown-rot paradigm for wood decay fungi.</title>
        <authorList>
            <person name="Riley R."/>
            <person name="Salamov A.A."/>
            <person name="Brown D.W."/>
            <person name="Nagy L.G."/>
            <person name="Floudas D."/>
            <person name="Held B.W."/>
            <person name="Levasseur A."/>
            <person name="Lombard V."/>
            <person name="Morin E."/>
            <person name="Otillar R."/>
            <person name="Lindquist E.A."/>
            <person name="Sun H."/>
            <person name="LaButti K.M."/>
            <person name="Schmutz J."/>
            <person name="Jabbour D."/>
            <person name="Luo H."/>
            <person name="Baker S.E."/>
            <person name="Pisabarro A.G."/>
            <person name="Walton J.D."/>
            <person name="Blanchette R.A."/>
            <person name="Henrissat B."/>
            <person name="Martin F."/>
            <person name="Cullen D."/>
            <person name="Hibbett D.S."/>
            <person name="Grigoriev I.V."/>
        </authorList>
    </citation>
    <scope>NUCLEOTIDE SEQUENCE [LARGE SCALE GENOMIC DNA]</scope>
    <source>
        <strain evidence="2">CBS 339.88</strain>
    </source>
</reference>
<evidence type="ECO:0000313" key="2">
    <source>
        <dbReference type="Proteomes" id="UP000027222"/>
    </source>
</evidence>
<organism evidence="1 2">
    <name type="scientific">Galerina marginata (strain CBS 339.88)</name>
    <dbReference type="NCBI Taxonomy" id="685588"/>
    <lineage>
        <taxon>Eukaryota</taxon>
        <taxon>Fungi</taxon>
        <taxon>Dikarya</taxon>
        <taxon>Basidiomycota</taxon>
        <taxon>Agaricomycotina</taxon>
        <taxon>Agaricomycetes</taxon>
        <taxon>Agaricomycetidae</taxon>
        <taxon>Agaricales</taxon>
        <taxon>Agaricineae</taxon>
        <taxon>Strophariaceae</taxon>
        <taxon>Galerina</taxon>
    </lineage>
</organism>
<accession>A0A067SR98</accession>
<evidence type="ECO:0008006" key="3">
    <source>
        <dbReference type="Google" id="ProtNLM"/>
    </source>
</evidence>
<dbReference type="SUPFAM" id="SSF52047">
    <property type="entry name" value="RNI-like"/>
    <property type="match status" value="1"/>
</dbReference>
<evidence type="ECO:0000313" key="1">
    <source>
        <dbReference type="EMBL" id="KDR72547.1"/>
    </source>
</evidence>
<sequence length="508" mass="57923">MAGASINRLPNEIHREILKALFSLSIKPMSVHTDKDIYNAPPVEWEEKNARLRTNFPFNAANVCKLWYDIVTRIPKCWNRIVFDVRRDPTPFLDAFSWSDYPETLEVVVFSSATEFKMVDRKREARRVAAITKALHPHLHRCKSVIFEVAYSSSLPLPSGFFEEYAPDLKKLSLGCNMAVDDSQRCSDAWANPTTSDAEYLYLSQDFPMLVELSLTGFCFMYLALHHPNWLQDVRMGGSNLHLSISSFEFVDRGFFTLPTFVHYLSQMHGRLNSLSLSDLCLSYEHEDEPRRRGAAVHKISCPRINFKNVCDGFLSQFYSLVNVTARECQSFTDCEIPIIRQKQRGRVLLLKNIEDSSNGPSEERGTGLRNILEVWSGSELKIRSCKAFDDTLLDWLKPGVKSVSNDPFGAHHSVAISSLCVRDCENFTSRGMREFIDAQNKFSEAEDENDSDSDESDGERIRLRYLTVTGKCPEITQEDRDFYGAKSAGLTLTWKSTQVSVHEPEKV</sequence>
<name>A0A067SR98_GALM3</name>